<dbReference type="EMBL" id="DXGC01000042">
    <property type="protein sequence ID" value="HIW90870.1"/>
    <property type="molecule type" value="Genomic_DNA"/>
</dbReference>
<evidence type="ECO:0000313" key="4">
    <source>
        <dbReference type="Proteomes" id="UP000824190"/>
    </source>
</evidence>
<keyword evidence="2" id="KW-0732">Signal</keyword>
<reference evidence="3" key="2">
    <citation type="submission" date="2021-04" db="EMBL/GenBank/DDBJ databases">
        <authorList>
            <person name="Gilroy R."/>
        </authorList>
    </citation>
    <scope>NUCLEOTIDE SEQUENCE</scope>
    <source>
        <strain evidence="3">CHK32-1732</strain>
    </source>
</reference>
<comment type="caution">
    <text evidence="3">The sequence shown here is derived from an EMBL/GenBank/DDBJ whole genome shotgun (WGS) entry which is preliminary data.</text>
</comment>
<feature type="signal peptide" evidence="2">
    <location>
        <begin position="1"/>
        <end position="22"/>
    </location>
</feature>
<gene>
    <name evidence="3" type="ORF">H9870_04300</name>
</gene>
<sequence>MTRHIIRITASLSVGALVLGLAACGSPVGRGENPGGFRPHPPRDEPTPTSETVEETEPESETTTELPTTLSLDGRDVSLTGPDSVLDFGEPATVATTDQLGRYLVWQVTVHDAVLRSAEDVPLLDDSEKDGIDQFRCYAFDIAFLGSAPTDSDDPTLLAGTPDAARTPVVPPQLLPTGPDGTDIRHVTGSADVGCGIPASNRLPVSQQQLIPGHDYARGILAPDGMAGLSPDGARYAAEDGSSVYWN</sequence>
<evidence type="ECO:0000256" key="1">
    <source>
        <dbReference type="SAM" id="MobiDB-lite"/>
    </source>
</evidence>
<reference evidence="3" key="1">
    <citation type="journal article" date="2021" name="PeerJ">
        <title>Extensive microbial diversity within the chicken gut microbiome revealed by metagenomics and culture.</title>
        <authorList>
            <person name="Gilroy R."/>
            <person name="Ravi A."/>
            <person name="Getino M."/>
            <person name="Pursley I."/>
            <person name="Horton D.L."/>
            <person name="Alikhan N.F."/>
            <person name="Baker D."/>
            <person name="Gharbi K."/>
            <person name="Hall N."/>
            <person name="Watson M."/>
            <person name="Adriaenssens E.M."/>
            <person name="Foster-Nyarko E."/>
            <person name="Jarju S."/>
            <person name="Secka A."/>
            <person name="Antonio M."/>
            <person name="Oren A."/>
            <person name="Chaudhuri R.R."/>
            <person name="La Ragione R."/>
            <person name="Hildebrand F."/>
            <person name="Pallen M.J."/>
        </authorList>
    </citation>
    <scope>NUCLEOTIDE SEQUENCE</scope>
    <source>
        <strain evidence="3">CHK32-1732</strain>
    </source>
</reference>
<name>A0A9D1ULJ3_9CORY</name>
<feature type="compositionally biased region" description="Acidic residues" evidence="1">
    <location>
        <begin position="52"/>
        <end position="62"/>
    </location>
</feature>
<accession>A0A9D1ULJ3</accession>
<protein>
    <recommendedName>
        <fullName evidence="5">Secreted protein</fullName>
    </recommendedName>
</protein>
<organism evidence="3 4">
    <name type="scientific">Candidatus Corynebacterium avicola</name>
    <dbReference type="NCBI Taxonomy" id="2838527"/>
    <lineage>
        <taxon>Bacteria</taxon>
        <taxon>Bacillati</taxon>
        <taxon>Actinomycetota</taxon>
        <taxon>Actinomycetes</taxon>
        <taxon>Mycobacteriales</taxon>
        <taxon>Corynebacteriaceae</taxon>
        <taxon>Corynebacterium</taxon>
    </lineage>
</organism>
<dbReference type="Proteomes" id="UP000824190">
    <property type="component" value="Unassembled WGS sequence"/>
</dbReference>
<feature type="region of interest" description="Disordered" evidence="1">
    <location>
        <begin position="30"/>
        <end position="67"/>
    </location>
</feature>
<evidence type="ECO:0000313" key="3">
    <source>
        <dbReference type="EMBL" id="HIW90870.1"/>
    </source>
</evidence>
<evidence type="ECO:0008006" key="5">
    <source>
        <dbReference type="Google" id="ProtNLM"/>
    </source>
</evidence>
<evidence type="ECO:0000256" key="2">
    <source>
        <dbReference type="SAM" id="SignalP"/>
    </source>
</evidence>
<dbReference type="AlphaFoldDB" id="A0A9D1ULJ3"/>
<feature type="chain" id="PRO_5039043202" description="Secreted protein" evidence="2">
    <location>
        <begin position="23"/>
        <end position="247"/>
    </location>
</feature>
<proteinExistence type="predicted"/>
<dbReference type="PROSITE" id="PS51257">
    <property type="entry name" value="PROKAR_LIPOPROTEIN"/>
    <property type="match status" value="1"/>
</dbReference>